<feature type="compositionally biased region" description="Basic residues" evidence="1">
    <location>
        <begin position="7"/>
        <end position="21"/>
    </location>
</feature>
<dbReference type="EMBL" id="LC545849">
    <property type="protein sequence ID" value="BCD83352.1"/>
    <property type="molecule type" value="Genomic_DNA"/>
</dbReference>
<evidence type="ECO:0000313" key="2">
    <source>
        <dbReference type="EMBL" id="BCD83352.1"/>
    </source>
</evidence>
<protein>
    <submittedName>
        <fullName evidence="2">Uncharacterized protein</fullName>
    </submittedName>
</protein>
<reference evidence="2" key="1">
    <citation type="journal article" date="2021" name="J. Antimicrob. Chemother.">
        <title>Genomic features of plasmids coding for KPC-2, NDM-5 or OXA-48 carbapenemases in Enterobacteriaceae from Malawi.</title>
        <authorList>
            <person name="Kumwenda G.P."/>
            <person name="Sugawara Y."/>
            <person name="Akeda Y."/>
            <person name="Matsumoto Y."/>
            <person name="Motooka D."/>
            <person name="Tomono K."/>
            <person name="Hamada S."/>
        </authorList>
    </citation>
    <scope>NUCLEOTIDE SEQUENCE</scope>
    <source>
        <strain evidence="2">Ec-MW04</strain>
        <plasmid evidence="2">pEc-MW04_OXA</plasmid>
    </source>
</reference>
<feature type="region of interest" description="Disordered" evidence="1">
    <location>
        <begin position="1"/>
        <end position="43"/>
    </location>
</feature>
<proteinExistence type="predicted"/>
<keyword evidence="2" id="KW-0614">Plasmid</keyword>
<geneLocation type="plasmid" evidence="2">
    <name>pEc-MW04_OXA</name>
</geneLocation>
<feature type="compositionally biased region" description="Basic residues" evidence="1">
    <location>
        <begin position="30"/>
        <end position="43"/>
    </location>
</feature>
<dbReference type="AlphaFoldDB" id="A0A6J4D178"/>
<organism evidence="2">
    <name type="scientific">Escherichia coli</name>
    <dbReference type="NCBI Taxonomy" id="562"/>
    <lineage>
        <taxon>Bacteria</taxon>
        <taxon>Pseudomonadati</taxon>
        <taxon>Pseudomonadota</taxon>
        <taxon>Gammaproteobacteria</taxon>
        <taxon>Enterobacterales</taxon>
        <taxon>Enterobacteriaceae</taxon>
        <taxon>Escherichia</taxon>
    </lineage>
</organism>
<sequence length="43" mass="5093">MISLPVIHRRRQNVKKSRWPHVKTGGNLSRSRRLASTKTARRR</sequence>
<accession>A0A6J4D178</accession>
<name>A0A6J4D178_ECOLX</name>
<evidence type="ECO:0000256" key="1">
    <source>
        <dbReference type="SAM" id="MobiDB-lite"/>
    </source>
</evidence>